<dbReference type="PANTHER" id="PTHR31066:SF33">
    <property type="entry name" value="OS07G0556300 PROTEIN"/>
    <property type="match status" value="1"/>
</dbReference>
<accession>C6JRV3</accession>
<dbReference type="EMBL" id="GL002606">
    <property type="protein sequence ID" value="EES20209.1"/>
    <property type="molecule type" value="Genomic_DNA"/>
</dbReference>
<reference evidence="2" key="1">
    <citation type="journal article" date="2009" name="Nature">
        <title>The Sorghum bicolor genome and the diversification of grasses.</title>
        <authorList>
            <person name="Paterson A.H."/>
            <person name="Bowers J.E."/>
            <person name="Bruggmann R."/>
            <person name="Dubchak I."/>
            <person name="Grimwood J."/>
            <person name="Gundlach H."/>
            <person name="Haberer G."/>
            <person name="Hellsten U."/>
            <person name="Mitros T."/>
            <person name="Poliakov A."/>
            <person name="Schmutz J."/>
            <person name="Spannagl M."/>
            <person name="Tang H."/>
            <person name="Wang X."/>
            <person name="Wicker T."/>
            <person name="Bharti A.K."/>
            <person name="Chapman J."/>
            <person name="Feltus F.A."/>
            <person name="Gowik U."/>
            <person name="Grigoriev I.V."/>
            <person name="Lyons E."/>
            <person name="Maher C.A."/>
            <person name="Martis M."/>
            <person name="Narechania A."/>
            <person name="Otillar R.P."/>
            <person name="Penning B.W."/>
            <person name="Salamov A.A."/>
            <person name="Wang Y."/>
            <person name="Zhang L."/>
            <person name="Carpita N.C."/>
            <person name="Freeling M."/>
            <person name="Gingle A.R."/>
            <person name="Hash C.T."/>
            <person name="Keller B."/>
            <person name="Klein P."/>
            <person name="Kresovich S."/>
            <person name="McCann M.C."/>
            <person name="Ming R."/>
            <person name="Peterson D.G."/>
            <person name="Mehboob-ur-Rahman"/>
            <person name="Ware D."/>
            <person name="Westhoff P."/>
            <person name="Mayer K.F."/>
            <person name="Messing J."/>
            <person name="Rokhsar D.S."/>
        </authorList>
    </citation>
    <scope>NUCLEOTIDE SEQUENCE [LARGE SCALE GENOMIC DNA]</scope>
</reference>
<dbReference type="AlphaFoldDB" id="C6JRV3"/>
<name>C6JRV3_SORBI</name>
<gene>
    <name evidence="2" type="primary">Sb0012s004420</name>
    <name evidence="2" type="ORF">SORBIDRAFT_0012s004420</name>
</gene>
<feature type="chain" id="PRO_5002967602" evidence="1">
    <location>
        <begin position="19"/>
        <end position="191"/>
    </location>
</feature>
<protein>
    <submittedName>
        <fullName evidence="2">Uncharacterized protein</fullName>
    </submittedName>
</protein>
<dbReference type="InterPro" id="IPR053198">
    <property type="entry name" value="Gynoecium_Dev_Regulator"/>
</dbReference>
<feature type="signal peptide" evidence="1">
    <location>
        <begin position="1"/>
        <end position="18"/>
    </location>
</feature>
<dbReference type="PANTHER" id="PTHR31066">
    <property type="entry name" value="OS05G0427100 PROTEIN-RELATED"/>
    <property type="match status" value="1"/>
</dbReference>
<evidence type="ECO:0000256" key="1">
    <source>
        <dbReference type="SAM" id="SignalP"/>
    </source>
</evidence>
<evidence type="ECO:0000313" key="2">
    <source>
        <dbReference type="EMBL" id="EES20209.1"/>
    </source>
</evidence>
<sequence>MSIPRFLIAVLFAKLAAAASTPAHAAGARAYVAEKFSDNRVFAACADLSRLGASLHWSYDVVVLAPPGLFLGVLYPAHQGRQRGTTTTRRSTRAGGARGPQVRLMCSFGGRIQPCPGDRKLRYVDLHRVLPARHGLLRRPRRCPRTNAAPALFAPGAPKPSLQYQPQDTLDSLISVEDATGEDAEYLRGVA</sequence>
<proteinExistence type="predicted"/>
<keyword evidence="1" id="KW-0732">Signal</keyword>
<dbReference type="HOGENOM" id="CLU_1423798_0_0_1"/>
<organism evidence="2">
    <name type="scientific">Sorghum bicolor</name>
    <name type="common">Sorghum</name>
    <name type="synonym">Sorghum vulgare</name>
    <dbReference type="NCBI Taxonomy" id="4558"/>
    <lineage>
        <taxon>Eukaryota</taxon>
        <taxon>Viridiplantae</taxon>
        <taxon>Streptophyta</taxon>
        <taxon>Embryophyta</taxon>
        <taxon>Tracheophyta</taxon>
        <taxon>Spermatophyta</taxon>
        <taxon>Magnoliopsida</taxon>
        <taxon>Liliopsida</taxon>
        <taxon>Poales</taxon>
        <taxon>Poaceae</taxon>
        <taxon>PACMAD clade</taxon>
        <taxon>Panicoideae</taxon>
        <taxon>Andropogonodae</taxon>
        <taxon>Andropogoneae</taxon>
        <taxon>Sorghinae</taxon>
        <taxon>Sorghum</taxon>
    </lineage>
</organism>